<feature type="domain" description="SLH" evidence="3">
    <location>
        <begin position="143"/>
        <end position="206"/>
    </location>
</feature>
<name>A0A1I4KHI1_9BACI</name>
<dbReference type="Pfam" id="PF00395">
    <property type="entry name" value="SLH"/>
    <property type="match status" value="3"/>
</dbReference>
<dbReference type="EMBL" id="FOTY01000005">
    <property type="protein sequence ID" value="SFL78242.1"/>
    <property type="molecule type" value="Genomic_DNA"/>
</dbReference>
<feature type="domain" description="SLH" evidence="3">
    <location>
        <begin position="25"/>
        <end position="88"/>
    </location>
</feature>
<dbReference type="Proteomes" id="UP000199668">
    <property type="component" value="Unassembled WGS sequence"/>
</dbReference>
<accession>A0A1I4KHI1</accession>
<keyword evidence="1 2" id="KW-0732">Signal</keyword>
<evidence type="ECO:0000313" key="4">
    <source>
        <dbReference type="EMBL" id="SFL78242.1"/>
    </source>
</evidence>
<dbReference type="InterPro" id="IPR037126">
    <property type="entry name" value="PdaC/RsiV-like_sf"/>
</dbReference>
<dbReference type="InterPro" id="IPR051465">
    <property type="entry name" value="Cell_Envelope_Struct_Comp"/>
</dbReference>
<organism evidence="4 5">
    <name type="scientific">Salibacterium qingdaonense</name>
    <dbReference type="NCBI Taxonomy" id="266892"/>
    <lineage>
        <taxon>Bacteria</taxon>
        <taxon>Bacillati</taxon>
        <taxon>Bacillota</taxon>
        <taxon>Bacilli</taxon>
        <taxon>Bacillales</taxon>
        <taxon>Bacillaceae</taxon>
    </lineage>
</organism>
<dbReference type="STRING" id="266892.SAMN04488054_10519"/>
<feature type="chain" id="PRO_5011578406" evidence="2">
    <location>
        <begin position="27"/>
        <end position="568"/>
    </location>
</feature>
<dbReference type="OrthoDB" id="5637at2"/>
<feature type="signal peptide" evidence="2">
    <location>
        <begin position="1"/>
        <end position="26"/>
    </location>
</feature>
<dbReference type="InterPro" id="IPR025303">
    <property type="entry name" value="PdaC"/>
</dbReference>
<dbReference type="Pfam" id="PF13739">
    <property type="entry name" value="PdaC"/>
    <property type="match status" value="1"/>
</dbReference>
<reference evidence="4 5" key="1">
    <citation type="submission" date="2016-10" db="EMBL/GenBank/DDBJ databases">
        <authorList>
            <person name="de Groot N.N."/>
        </authorList>
    </citation>
    <scope>NUCLEOTIDE SEQUENCE [LARGE SCALE GENOMIC DNA]</scope>
    <source>
        <strain evidence="4 5">CGMCC 1.6134</strain>
    </source>
</reference>
<dbReference type="PROSITE" id="PS51272">
    <property type="entry name" value="SLH"/>
    <property type="match status" value="3"/>
</dbReference>
<dbReference type="InterPro" id="IPR021729">
    <property type="entry name" value="DUF3298"/>
</dbReference>
<dbReference type="Gene3D" id="3.90.640.20">
    <property type="entry name" value="Heat-shock cognate protein, ATPase"/>
    <property type="match status" value="1"/>
</dbReference>
<dbReference type="RefSeq" id="WP_090926130.1">
    <property type="nucleotide sequence ID" value="NZ_FOTY01000005.1"/>
</dbReference>
<sequence>MKMKKMLGAAALTTAAAFSISAAAQASSFSDVSEGFWAQEEISYLADENVMNGYQNGVFGVNDAITRSQAARTLVRIHGLDTADPEPVSFSDIEKSDSAYPSIAAAVEAGYFADAEAFHPHDLLTRAQMAAILTRSYNLQTAQPVDYKDVPEEYWAEGQISALAAHRLTTGYEDLTFRPSETVTRAQFGVFLARAEKESFRAPYAVLPQKEADGLYYPKVNGLSADTEEVINQTFEEQAQQASERRREVAELSEQEPDEDLAEAYEYQQDYRVESNTGDYLSVVFESYEFTGGAHGMSHQAAFTFDPQTGEDVQLQHLFDADTNYAFVFNERIRSGAPDNGEAFELIVDFEGVDPATDQFYVTEKGPAVYFQPYEIGPYAAGIPSYTVPWETFSANGSDRPDIQSFSFQIEGMKDEDTFKLMDEAGMPFTTYVPRYFDVENISSGAADGVLVSAAFTEEAQPTDDPVWRFIYPSYGKGGEGTLESMIQNVHHYARQDDVNLQIVNENDHPDFGEYEIRFENEEGGTYRITILEHDGTFMEWHRVYPVEMEEGIGARAEVLKEQWQWRE</sequence>
<dbReference type="PANTHER" id="PTHR43308">
    <property type="entry name" value="OUTER MEMBRANE PROTEIN ALPHA-RELATED"/>
    <property type="match status" value="1"/>
</dbReference>
<evidence type="ECO:0000256" key="1">
    <source>
        <dbReference type="ARBA" id="ARBA00022729"/>
    </source>
</evidence>
<evidence type="ECO:0000256" key="2">
    <source>
        <dbReference type="SAM" id="SignalP"/>
    </source>
</evidence>
<gene>
    <name evidence="4" type="ORF">SAMN04488054_10519</name>
</gene>
<feature type="domain" description="SLH" evidence="3">
    <location>
        <begin position="89"/>
        <end position="142"/>
    </location>
</feature>
<dbReference type="Pfam" id="PF11738">
    <property type="entry name" value="DUF3298"/>
    <property type="match status" value="1"/>
</dbReference>
<dbReference type="InterPro" id="IPR001119">
    <property type="entry name" value="SLH_dom"/>
</dbReference>
<dbReference type="Gene3D" id="3.30.565.40">
    <property type="entry name" value="Fervidobacterium nodosum Rt17-B1 like"/>
    <property type="match status" value="1"/>
</dbReference>
<proteinExistence type="predicted"/>
<dbReference type="PANTHER" id="PTHR43308:SF1">
    <property type="entry name" value="OUTER MEMBRANE PROTEIN ALPHA"/>
    <property type="match status" value="1"/>
</dbReference>
<evidence type="ECO:0000259" key="3">
    <source>
        <dbReference type="PROSITE" id="PS51272"/>
    </source>
</evidence>
<protein>
    <submittedName>
        <fullName evidence="4">S-layer homology domain-containing protein</fullName>
    </submittedName>
</protein>
<keyword evidence="5" id="KW-1185">Reference proteome</keyword>
<evidence type="ECO:0000313" key="5">
    <source>
        <dbReference type="Proteomes" id="UP000199668"/>
    </source>
</evidence>
<dbReference type="AlphaFoldDB" id="A0A1I4KHI1"/>